<accession>A0A1F6H2A0</accession>
<dbReference type="AlphaFoldDB" id="A0A1F6H2A0"/>
<dbReference type="Proteomes" id="UP000177583">
    <property type="component" value="Unassembled WGS sequence"/>
</dbReference>
<evidence type="ECO:0000313" key="1">
    <source>
        <dbReference type="EMBL" id="OGH04501.1"/>
    </source>
</evidence>
<evidence type="ECO:0000313" key="2">
    <source>
        <dbReference type="Proteomes" id="UP000177583"/>
    </source>
</evidence>
<sequence length="68" mass="8200">MAPEYFYELYRLVQQRMAELQASLANPQIEVWEQQKQLGQQAVLRELQEFLGQYRAKLPKRLRDKFGE</sequence>
<dbReference type="EMBL" id="MFNF01000003">
    <property type="protein sequence ID" value="OGH04501.1"/>
    <property type="molecule type" value="Genomic_DNA"/>
</dbReference>
<protein>
    <submittedName>
        <fullName evidence="1">Uncharacterized protein</fullName>
    </submittedName>
</protein>
<reference evidence="1 2" key="1">
    <citation type="journal article" date="2016" name="Nat. Commun.">
        <title>Thousands of microbial genomes shed light on interconnected biogeochemical processes in an aquifer system.</title>
        <authorList>
            <person name="Anantharaman K."/>
            <person name="Brown C.T."/>
            <person name="Hug L.A."/>
            <person name="Sharon I."/>
            <person name="Castelle C.J."/>
            <person name="Probst A.J."/>
            <person name="Thomas B.C."/>
            <person name="Singh A."/>
            <person name="Wilkins M.J."/>
            <person name="Karaoz U."/>
            <person name="Brodie E.L."/>
            <person name="Williams K.H."/>
            <person name="Hubbard S.S."/>
            <person name="Banfield J.F."/>
        </authorList>
    </citation>
    <scope>NUCLEOTIDE SEQUENCE [LARGE SCALE GENOMIC DNA]</scope>
</reference>
<proteinExistence type="predicted"/>
<comment type="caution">
    <text evidence="1">The sequence shown here is derived from an EMBL/GenBank/DDBJ whole genome shotgun (WGS) entry which is preliminary data.</text>
</comment>
<gene>
    <name evidence="1" type="ORF">A2557_02080</name>
</gene>
<organism evidence="1 2">
    <name type="scientific">Candidatus Lambdaproteobacteria bacterium RIFOXYD2_FULL_56_26</name>
    <dbReference type="NCBI Taxonomy" id="1817773"/>
    <lineage>
        <taxon>Bacteria</taxon>
        <taxon>Pseudomonadati</taxon>
        <taxon>Pseudomonadota</taxon>
        <taxon>Candidatus Lambdaproteobacteria</taxon>
    </lineage>
</organism>
<name>A0A1F6H2A0_9PROT</name>